<gene>
    <name evidence="1" type="ORF">AYR66_01140</name>
    <name evidence="2" type="ORF">AYR66_07625</name>
</gene>
<accession>A0A254T9S5</accession>
<evidence type="ECO:0000313" key="2">
    <source>
        <dbReference type="EMBL" id="OWW19399.1"/>
    </source>
</evidence>
<dbReference type="Proteomes" id="UP000197535">
    <property type="component" value="Unassembled WGS sequence"/>
</dbReference>
<evidence type="ECO:0000313" key="3">
    <source>
        <dbReference type="Proteomes" id="UP000197535"/>
    </source>
</evidence>
<proteinExistence type="predicted"/>
<dbReference type="AlphaFoldDB" id="A0A254T9S5"/>
<reference evidence="2 3" key="1">
    <citation type="submission" date="2016-02" db="EMBL/GenBank/DDBJ databases">
        <authorList>
            <person name="Wen L."/>
            <person name="He K."/>
            <person name="Yang H."/>
        </authorList>
    </citation>
    <scope>NUCLEOTIDE SEQUENCE [LARGE SCALE GENOMIC DNA]</scope>
    <source>
        <strain evidence="2 3">TSA40</strain>
    </source>
</reference>
<dbReference type="RefSeq" id="WP_088706310.1">
    <property type="nucleotide sequence ID" value="NZ_LSTO01000001.1"/>
</dbReference>
<name>A0A254T9S5_9BURK</name>
<protein>
    <submittedName>
        <fullName evidence="2">Uncharacterized protein</fullName>
    </submittedName>
</protein>
<dbReference type="OrthoDB" id="8595257at2"/>
<dbReference type="EMBL" id="LSTO01000001">
    <property type="protein sequence ID" value="OWW19399.1"/>
    <property type="molecule type" value="Genomic_DNA"/>
</dbReference>
<evidence type="ECO:0000313" key="1">
    <source>
        <dbReference type="EMBL" id="OWW18435.1"/>
    </source>
</evidence>
<sequence>MSETELLTKLADLLGKQLRPALPVDIDLWDVSTIAQFLKRSDSAVRERICPLPDFPKAIRLPSQGGRGHPLWKAKEVIEWAEKYREIRTRN</sequence>
<dbReference type="EMBL" id="LSTO01000006">
    <property type="protein sequence ID" value="OWW18435.1"/>
    <property type="molecule type" value="Genomic_DNA"/>
</dbReference>
<comment type="caution">
    <text evidence="2">The sequence shown here is derived from an EMBL/GenBank/DDBJ whole genome shotgun (WGS) entry which is preliminary data.</text>
</comment>
<organism evidence="2 3">
    <name type="scientific">Noviherbaspirillum denitrificans</name>
    <dbReference type="NCBI Taxonomy" id="1968433"/>
    <lineage>
        <taxon>Bacteria</taxon>
        <taxon>Pseudomonadati</taxon>
        <taxon>Pseudomonadota</taxon>
        <taxon>Betaproteobacteria</taxon>
        <taxon>Burkholderiales</taxon>
        <taxon>Oxalobacteraceae</taxon>
        <taxon>Noviherbaspirillum</taxon>
    </lineage>
</organism>
<keyword evidence="3" id="KW-1185">Reference proteome</keyword>